<evidence type="ECO:0000259" key="2">
    <source>
        <dbReference type="PROSITE" id="PS51340"/>
    </source>
</evidence>
<dbReference type="Pfam" id="PF03473">
    <property type="entry name" value="MOSC"/>
    <property type="match status" value="1"/>
</dbReference>
<dbReference type="PANTHER" id="PTHR14237:SF19">
    <property type="entry name" value="MITOCHONDRIAL AMIDOXIME REDUCING COMPONENT 1"/>
    <property type="match status" value="1"/>
</dbReference>
<sequence length="293" mass="31857">MRRQAVVGELGVFPVKSLRGLDVDSAEVRPWGYEGDRRWMVVDPQGRFVTQRSTPAMALVGTVRRADGLVELRAAGADPMPLVPTGPETTVSVWRDEVRAVRGSPEADRWLSTALGRDVTLVHLAHPASARPIDPDYAEPGESVSFADGFPLLVTNRASLAVLNGWQREAGARVLPMDRFRPSLVVDTDEPWAEDHWTVIAVGEVTLRLVKPCARCVMTSVVPETGTVEPGGPLRQLGRHRPGVSFGVNAIPSTTGTVRVGDEVVVLERRDEHPVSAASNPPSLRSPRSRLRP</sequence>
<protein>
    <submittedName>
        <fullName evidence="3">MOSC domain-containing protein</fullName>
    </submittedName>
</protein>
<dbReference type="PROSITE" id="PS51340">
    <property type="entry name" value="MOSC"/>
    <property type="match status" value="1"/>
</dbReference>
<dbReference type="InterPro" id="IPR011037">
    <property type="entry name" value="Pyrv_Knase-like_insert_dom_sf"/>
</dbReference>
<dbReference type="InterPro" id="IPR005303">
    <property type="entry name" value="MOCOS_middle"/>
</dbReference>
<feature type="domain" description="MOSC" evidence="2">
    <location>
        <begin position="119"/>
        <end position="267"/>
    </location>
</feature>
<organism evidence="3 4">
    <name type="scientific">Actinomycetospora endophytica</name>
    <dbReference type="NCBI Taxonomy" id="2291215"/>
    <lineage>
        <taxon>Bacteria</taxon>
        <taxon>Bacillati</taxon>
        <taxon>Actinomycetota</taxon>
        <taxon>Actinomycetes</taxon>
        <taxon>Pseudonocardiales</taxon>
        <taxon>Pseudonocardiaceae</taxon>
        <taxon>Actinomycetospora</taxon>
    </lineage>
</organism>
<name>A0ABS8PH57_9PSEU</name>
<accession>A0ABS8PH57</accession>
<comment type="caution">
    <text evidence="3">The sequence shown here is derived from an EMBL/GenBank/DDBJ whole genome shotgun (WGS) entry which is preliminary data.</text>
</comment>
<evidence type="ECO:0000313" key="4">
    <source>
        <dbReference type="Proteomes" id="UP001199469"/>
    </source>
</evidence>
<dbReference type="RefSeq" id="WP_230739751.1">
    <property type="nucleotide sequence ID" value="NZ_JAJNDB010000008.1"/>
</dbReference>
<dbReference type="Proteomes" id="UP001199469">
    <property type="component" value="Unassembled WGS sequence"/>
</dbReference>
<dbReference type="InterPro" id="IPR005302">
    <property type="entry name" value="MoCF_Sase_C"/>
</dbReference>
<keyword evidence="4" id="KW-1185">Reference proteome</keyword>
<feature type="region of interest" description="Disordered" evidence="1">
    <location>
        <begin position="271"/>
        <end position="293"/>
    </location>
</feature>
<dbReference type="EMBL" id="JAJNDB010000008">
    <property type="protein sequence ID" value="MCD2197601.1"/>
    <property type="molecule type" value="Genomic_DNA"/>
</dbReference>
<gene>
    <name evidence="3" type="ORF">LQ327_29945</name>
</gene>
<dbReference type="SUPFAM" id="SSF141673">
    <property type="entry name" value="MOSC N-terminal domain-like"/>
    <property type="match status" value="1"/>
</dbReference>
<dbReference type="SUPFAM" id="SSF50800">
    <property type="entry name" value="PK beta-barrel domain-like"/>
    <property type="match status" value="1"/>
</dbReference>
<dbReference type="PANTHER" id="PTHR14237">
    <property type="entry name" value="MOLYBDOPTERIN COFACTOR SULFURASE MOSC"/>
    <property type="match status" value="1"/>
</dbReference>
<reference evidence="3 4" key="1">
    <citation type="submission" date="2021-11" db="EMBL/GenBank/DDBJ databases">
        <title>Draft genome sequence of Actinomycetospora sp. SF1 isolated from the rhizosphere soil.</title>
        <authorList>
            <person name="Duangmal K."/>
            <person name="Chantavorakit T."/>
        </authorList>
    </citation>
    <scope>NUCLEOTIDE SEQUENCE [LARGE SCALE GENOMIC DNA]</scope>
    <source>
        <strain evidence="3 4">TBRC 5722</strain>
    </source>
</reference>
<dbReference type="Pfam" id="PF03476">
    <property type="entry name" value="MOSC_N"/>
    <property type="match status" value="1"/>
</dbReference>
<evidence type="ECO:0000256" key="1">
    <source>
        <dbReference type="SAM" id="MobiDB-lite"/>
    </source>
</evidence>
<proteinExistence type="predicted"/>
<evidence type="ECO:0000313" key="3">
    <source>
        <dbReference type="EMBL" id="MCD2197601.1"/>
    </source>
</evidence>